<dbReference type="InterPro" id="IPR036390">
    <property type="entry name" value="WH_DNA-bd_sf"/>
</dbReference>
<comment type="similarity">
    <text evidence="1">Belongs to the LysR transcriptional regulatory family.</text>
</comment>
<feature type="domain" description="HTH lysR-type" evidence="5">
    <location>
        <begin position="2"/>
        <end position="59"/>
    </location>
</feature>
<dbReference type="SUPFAM" id="SSF46785">
    <property type="entry name" value="Winged helix' DNA-binding domain"/>
    <property type="match status" value="1"/>
</dbReference>
<dbReference type="RefSeq" id="WP_254576042.1">
    <property type="nucleotide sequence ID" value="NZ_CP100595.1"/>
</dbReference>
<keyword evidence="2" id="KW-0805">Transcription regulation</keyword>
<name>A0ABY5E527_9BACT</name>
<dbReference type="EMBL" id="CP100595">
    <property type="protein sequence ID" value="UTJ05861.1"/>
    <property type="molecule type" value="Genomic_DNA"/>
</dbReference>
<protein>
    <submittedName>
        <fullName evidence="6">LysR family transcriptional regulator</fullName>
    </submittedName>
</protein>
<gene>
    <name evidence="6" type="ORF">NJU99_11460</name>
</gene>
<keyword evidence="7" id="KW-1185">Reference proteome</keyword>
<organism evidence="6 7">
    <name type="scientific">Arcobacter roscoffensis</name>
    <dbReference type="NCBI Taxonomy" id="2961520"/>
    <lineage>
        <taxon>Bacteria</taxon>
        <taxon>Pseudomonadati</taxon>
        <taxon>Campylobacterota</taxon>
        <taxon>Epsilonproteobacteria</taxon>
        <taxon>Campylobacterales</taxon>
        <taxon>Arcobacteraceae</taxon>
        <taxon>Arcobacter</taxon>
    </lineage>
</organism>
<evidence type="ECO:0000256" key="3">
    <source>
        <dbReference type="ARBA" id="ARBA00023125"/>
    </source>
</evidence>
<dbReference type="PANTHER" id="PTHR30126">
    <property type="entry name" value="HTH-TYPE TRANSCRIPTIONAL REGULATOR"/>
    <property type="match status" value="1"/>
</dbReference>
<dbReference type="PRINTS" id="PR00039">
    <property type="entry name" value="HTHLYSR"/>
</dbReference>
<evidence type="ECO:0000256" key="4">
    <source>
        <dbReference type="ARBA" id="ARBA00023163"/>
    </source>
</evidence>
<dbReference type="SUPFAM" id="SSF53850">
    <property type="entry name" value="Periplasmic binding protein-like II"/>
    <property type="match status" value="1"/>
</dbReference>
<evidence type="ECO:0000313" key="7">
    <source>
        <dbReference type="Proteomes" id="UP001060012"/>
    </source>
</evidence>
<keyword evidence="4" id="KW-0804">Transcription</keyword>
<dbReference type="InterPro" id="IPR000847">
    <property type="entry name" value="LysR_HTH_N"/>
</dbReference>
<dbReference type="Proteomes" id="UP001060012">
    <property type="component" value="Chromosome"/>
</dbReference>
<dbReference type="Pfam" id="PF03466">
    <property type="entry name" value="LysR_substrate"/>
    <property type="match status" value="1"/>
</dbReference>
<proteinExistence type="inferred from homology"/>
<dbReference type="Gene3D" id="3.40.190.290">
    <property type="match status" value="1"/>
</dbReference>
<dbReference type="PROSITE" id="PS50931">
    <property type="entry name" value="HTH_LYSR"/>
    <property type="match status" value="1"/>
</dbReference>
<evidence type="ECO:0000313" key="6">
    <source>
        <dbReference type="EMBL" id="UTJ05861.1"/>
    </source>
</evidence>
<dbReference type="Pfam" id="PF00126">
    <property type="entry name" value="HTH_1"/>
    <property type="match status" value="1"/>
</dbReference>
<dbReference type="Gene3D" id="1.10.10.10">
    <property type="entry name" value="Winged helix-like DNA-binding domain superfamily/Winged helix DNA-binding domain"/>
    <property type="match status" value="1"/>
</dbReference>
<accession>A0ABY5E527</accession>
<evidence type="ECO:0000259" key="5">
    <source>
        <dbReference type="PROSITE" id="PS50931"/>
    </source>
</evidence>
<dbReference type="InterPro" id="IPR005119">
    <property type="entry name" value="LysR_subst-bd"/>
</dbReference>
<dbReference type="InterPro" id="IPR036388">
    <property type="entry name" value="WH-like_DNA-bd_sf"/>
</dbReference>
<sequence>MITIKELDIFFKLCEDSHISNLAKQINMTQAAISSSLNSLEKKLEEKLFDRVGKRLILNERGRLFKEYSYSPYLELLYSTEIFSNDKLKGNLKIASSKTFNCIDLSLYVYDFISKHNVQITKHSNNTKQIIQSIVDSSIDIGFIENEFNDPHIIKEKLSDDELIIVSANELYTNESYFIDELYKMNWILREKGSATREIFLNKIPDPGNINIAMEISNFDEIKAILLHDKNSITCISKLAVQKEVEDKKLFKIKVKNIDFKRELFMIYHRDKYKSKLFLEFTSYIRDCFYKNFYE</sequence>
<reference evidence="6" key="1">
    <citation type="submission" date="2022-07" db="EMBL/GenBank/DDBJ databases">
        <title>Arcobacter roscoffensis sp. nov., a marine bacterium isolated from coastal seawater collected from Roscoff, France.</title>
        <authorList>
            <person name="Pascual J."/>
            <person name="Lepeaux C."/>
            <person name="Methner A."/>
            <person name="Overmann J."/>
        </authorList>
    </citation>
    <scope>NUCLEOTIDE SEQUENCE</scope>
    <source>
        <strain evidence="6">ARW1-2F2</strain>
    </source>
</reference>
<evidence type="ECO:0000256" key="1">
    <source>
        <dbReference type="ARBA" id="ARBA00009437"/>
    </source>
</evidence>
<evidence type="ECO:0000256" key="2">
    <source>
        <dbReference type="ARBA" id="ARBA00023015"/>
    </source>
</evidence>
<keyword evidence="3" id="KW-0238">DNA-binding</keyword>
<dbReference type="PANTHER" id="PTHR30126:SF94">
    <property type="entry name" value="LYSR FAMILY TRANSCRIPTIONAL REGULATOR"/>
    <property type="match status" value="1"/>
</dbReference>